<evidence type="ECO:0000313" key="2">
    <source>
        <dbReference type="Proteomes" id="UP000291334"/>
    </source>
</evidence>
<sequence length="220" mass="24638">MGANIEEFMGKVHAMGKYFPENKDQLRNFDKLIEQFSAYTKKDPAKPNMRLARSSAATVDIAAKKADELTAAGKKVEITGFEVDHGLGDRAYDVVIRVDGIDNFVETKSWELFDEAKGYLSRQVTTARESSRKLEGFTEPGQIVDDIINVIREPDSKVYWAFSDPAMHARRMEFVDHVMDEIGKNKVAQEIIMSRTMPGQNYNDNLGIVGDALRSVLGGI</sequence>
<name>A0ABY1Z389_9GAMM</name>
<dbReference type="Proteomes" id="UP000291334">
    <property type="component" value="Unassembled WGS sequence"/>
</dbReference>
<proteinExistence type="predicted"/>
<accession>A0ABY1Z389</accession>
<comment type="caution">
    <text evidence="1">The sequence shown here is derived from an EMBL/GenBank/DDBJ whole genome shotgun (WGS) entry which is preliminary data.</text>
</comment>
<protein>
    <submittedName>
        <fullName evidence="1">Uncharacterized protein</fullName>
    </submittedName>
</protein>
<evidence type="ECO:0000313" key="1">
    <source>
        <dbReference type="EMBL" id="TBV01903.1"/>
    </source>
</evidence>
<organism evidence="1 2">
    <name type="scientific">Phytopseudomonas dryadis</name>
    <dbReference type="NCBI Taxonomy" id="2487520"/>
    <lineage>
        <taxon>Bacteria</taxon>
        <taxon>Pseudomonadati</taxon>
        <taxon>Pseudomonadota</taxon>
        <taxon>Gammaproteobacteria</taxon>
        <taxon>Pseudomonadales</taxon>
        <taxon>Pseudomonadaceae</taxon>
        <taxon>Phytopseudomonas</taxon>
    </lineage>
</organism>
<dbReference type="EMBL" id="QJUM01000027">
    <property type="protein sequence ID" value="TBV01903.1"/>
    <property type="molecule type" value="Genomic_DNA"/>
</dbReference>
<keyword evidence="2" id="KW-1185">Reference proteome</keyword>
<gene>
    <name evidence="1" type="ORF">DNK34_20000</name>
</gene>
<reference evidence="1 2" key="1">
    <citation type="submission" date="2018-06" db="EMBL/GenBank/DDBJ databases">
        <title>Three novel Pseudomonas species isolated from symptomatic oak.</title>
        <authorList>
            <person name="Bueno-Gonzalez V."/>
            <person name="Brady C."/>
        </authorList>
    </citation>
    <scope>NUCLEOTIDE SEQUENCE [LARGE SCALE GENOMIC DNA]</scope>
    <source>
        <strain evidence="1 2">P26B</strain>
    </source>
</reference>